<dbReference type="EMBL" id="CP002959">
    <property type="protein sequence ID" value="AFM11649.1"/>
    <property type="molecule type" value="Genomic_DNA"/>
</dbReference>
<dbReference type="AlphaFoldDB" id="I4B2Z2"/>
<dbReference type="SUPFAM" id="SSF53448">
    <property type="entry name" value="Nucleotide-diphospho-sugar transferases"/>
    <property type="match status" value="1"/>
</dbReference>
<gene>
    <name evidence="2" type="ordered locus">Turpa_1000</name>
</gene>
<protein>
    <submittedName>
        <fullName evidence="2">Nucleotidyltransferase</fullName>
    </submittedName>
</protein>
<dbReference type="InterPro" id="IPR005835">
    <property type="entry name" value="NTP_transferase_dom"/>
</dbReference>
<dbReference type="Proteomes" id="UP000006048">
    <property type="component" value="Chromosome"/>
</dbReference>
<dbReference type="KEGG" id="tpx:Turpa_1000"/>
<dbReference type="InterPro" id="IPR029044">
    <property type="entry name" value="Nucleotide-diphossugar_trans"/>
</dbReference>
<dbReference type="PANTHER" id="PTHR22572">
    <property type="entry name" value="SUGAR-1-PHOSPHATE GUANYL TRANSFERASE"/>
    <property type="match status" value="1"/>
</dbReference>
<proteinExistence type="predicted"/>
<dbReference type="HOGENOM" id="CLU_029499_2_1_12"/>
<reference evidence="2 3" key="1">
    <citation type="submission" date="2012-06" db="EMBL/GenBank/DDBJ databases">
        <title>The complete chromosome of genome of Turneriella parva DSM 21527.</title>
        <authorList>
            <consortium name="US DOE Joint Genome Institute (JGI-PGF)"/>
            <person name="Lucas S."/>
            <person name="Han J."/>
            <person name="Lapidus A."/>
            <person name="Bruce D."/>
            <person name="Goodwin L."/>
            <person name="Pitluck S."/>
            <person name="Peters L."/>
            <person name="Kyrpides N."/>
            <person name="Mavromatis K."/>
            <person name="Ivanova N."/>
            <person name="Mikhailova N."/>
            <person name="Chertkov O."/>
            <person name="Detter J.C."/>
            <person name="Tapia R."/>
            <person name="Han C."/>
            <person name="Land M."/>
            <person name="Hauser L."/>
            <person name="Markowitz V."/>
            <person name="Cheng J.-F."/>
            <person name="Hugenholtz P."/>
            <person name="Woyke T."/>
            <person name="Wu D."/>
            <person name="Gronow S."/>
            <person name="Wellnitz S."/>
            <person name="Brambilla E."/>
            <person name="Klenk H.-P."/>
            <person name="Eisen J.A."/>
        </authorList>
    </citation>
    <scope>NUCLEOTIDE SEQUENCE [LARGE SCALE GENOMIC DNA]</scope>
    <source>
        <strain evidence="3">ATCC BAA-1111 / DSM 21527 / NCTC 11395 / H</strain>
    </source>
</reference>
<evidence type="ECO:0000313" key="3">
    <source>
        <dbReference type="Proteomes" id="UP000006048"/>
    </source>
</evidence>
<feature type="domain" description="Nucleotidyl transferase" evidence="1">
    <location>
        <begin position="4"/>
        <end position="234"/>
    </location>
</feature>
<dbReference type="RefSeq" id="WP_014802167.1">
    <property type="nucleotide sequence ID" value="NC_018020.1"/>
</dbReference>
<name>I4B2Z2_TURPD</name>
<accession>I4B2Z2</accession>
<keyword evidence="3" id="KW-1185">Reference proteome</keyword>
<dbReference type="OrthoDB" id="9801899at2"/>
<dbReference type="STRING" id="869212.Turpa_1000"/>
<dbReference type="InterPro" id="IPR050486">
    <property type="entry name" value="Mannose-1P_guanyltransferase"/>
</dbReference>
<dbReference type="Pfam" id="PF00483">
    <property type="entry name" value="NTP_transferase"/>
    <property type="match status" value="1"/>
</dbReference>
<dbReference type="Gene3D" id="3.90.550.10">
    <property type="entry name" value="Spore Coat Polysaccharide Biosynthesis Protein SpsA, Chain A"/>
    <property type="match status" value="1"/>
</dbReference>
<evidence type="ECO:0000259" key="1">
    <source>
        <dbReference type="Pfam" id="PF00483"/>
    </source>
</evidence>
<evidence type="ECO:0000313" key="2">
    <source>
        <dbReference type="EMBL" id="AFM11649.1"/>
    </source>
</evidence>
<sequence length="255" mass="27940">MNGFLLAAGLGTRLRPLTDKTAKPALPVAGLPMLAYSLNLFYQLNSETPQTIDNLVVNTHHAPQTVTDILDRLEQPWAKHISHEPQLLDTGGGVKKCESLLRNAPTLLANADIVCDVDVAKLLRFHAARGADLTIVVVPHPRANEIAPITIGEDDRVVDINRTFEIHNSGSHLYAGIAVFEPVLLDYLKSEPSSIVYTGYTGLIAAGKTVCAYVHKDNWFDCGTPETYAAAGRAVAVNAWHWQKWFAPEIEKLRS</sequence>
<organism evidence="2 3">
    <name type="scientific">Turneriella parva (strain ATCC BAA-1111 / DSM 21527 / NCTC 11395 / H)</name>
    <name type="common">Leptospira parva</name>
    <dbReference type="NCBI Taxonomy" id="869212"/>
    <lineage>
        <taxon>Bacteria</taxon>
        <taxon>Pseudomonadati</taxon>
        <taxon>Spirochaetota</taxon>
        <taxon>Spirochaetia</taxon>
        <taxon>Leptospirales</taxon>
        <taxon>Leptospiraceae</taxon>
        <taxon>Turneriella</taxon>
    </lineage>
</organism>